<sequence>MSDFNDIILGQNQGRKGRTTYHYLDFGQPNTVFDNNRFEKKNTDLSFLNSQNQIREIEEREKKRKKNQDRYLINLSDGEYEILNAAIVNAEIPEDEAYRFASAYKYSKQFNMPLSYTYEHLEDLNNWWLGPVKKTPQSAFTSIVNSFALGNNTVKLGGLGAQLLKAEHNGDVKEIQRLQNEIKEIEEDNEYLKDDMPRTWFTKLLQSGAQTIPFSAHVFIPSALGSIIAPGIGTAAGFARSMEMQTGLEYLDLKKAGVKADLAKKMAIMSGGLQAAIEVSLGNVASITGKGLGADKIVSKMITRLNAKGTMGHIAKGLMHYGVDTFSEGIEEAVQELVSAGTKELAAVLQGEGVETDDAWTIAGNVWESFKGGMAGSLVLGIPGAVKFTKANVQEANNIKKSAIVNPSKEDFIRKNKDNVMLEGMTEADKKENLSSIYEAQKKSRESFQKAKIDDYDEWLHHNARIEGEVMRDKDGEIIYETDEEGNIIKEKDENGEEQPVPKRWGKAADVVRHGDRLYITEGQKHEKANGNIEGEYIVGDPTQETEYNDYGHIYYSFDKEKNTVTIKNVRVQSDEYQGIIKEFVRDFGEKFDGAKIEWNPKGETLQAIKAELIAENPNGKENGLQYFIKDSSEEVRENIKLAERLKETMPNLTDEERHTATAIFNALAKGAGMDAQTYLDTYYSDEILTNTPPADLEKIAAQEEVDTKDIKGAAAFKEMQGDIKALVYVGKKADFSTFVHEAAHVARKTLNGDLLIQAESAFDVKDGKWTRAQEEEFAQGFEQYLKEGVAPTEELKNIFQKAAEFLSRIYKNLKEIIGINDNIRKVYDELLGKDNSTLKQAEERIDNEIESNSVFIKNILSSVDAVKQALEGVKNTDIKNKETGIIARLSSTGINKMTSNKAVEKSEANGFTRKEHYGAVAEIKALYEKAKLLNTHTDIKNERSNIVSIKRFTAALTLSDGKSGEALITLKETEEHGHRIYSLELDEIIKPEQRWEAKNDKSQRWETAKNSGTPTAQADSSITENTEAVNTEKTEKGKINEAYEKATQAAREAMQKSIKAAEERKEDIKINGAQYEAETIEYYKKNFPGLDDEAIKAKILEDAKIAKTSYEEFTANRALEQRRLNDMGDMLFQTEPVTQEETDFKENADEYRKGIDKYFNGNLKGNEVLTVTKRTPAILRAVGFDDKPITVTGAVLKHITDKHKDITQAILKTLPEQLLDPIAVFKSQNESQPNSRLIFTEHIIDGKPVIAAIEMNYEEDHATVNSIRSVYERDIIAKSGWNTLQGWVDNGNLLYVDDKRADEWSATTGVSFPLRAFSKLNPSINIIGENAGNVNTGVLKKSDIIGDNPQAIYFQVEAETYKEIAEASESGGEETAKEHLESIVIGESPSEAYRFLYTDNEERAKADKAYRDSLTPELEKALQKDLKDENIKNDTFIKMMENREAMREFMKAYIKAENQDFTELKDLMQSSGGAFSTIAYQITNGKPLTEKQHTIALNYIKADLQGFRNIFAELNGFNALRSLTEKEKAWTETYAKAVSENHTEEKQIRKSRAEIQDEMFIEEMEDVQKVEELVKEAANIYYFDFDNFKPADEQEADYRDDLKRKQSRINREMKNHAWKSQMANAFRGKDFSKNSIKNIQGQMRNNPRSYRSLYADIMGREDMKVKDAETTDSIIKTKLKSRPDIGVKLDELKLENMSPAEKQQLIKVINDKEMEDRINKGTITSEDIKQIEGLIQEKNKNIKELEKQIAKLKEDNAYDSRIIHNLEEQLKNERINRKVLTDTVKARDVALKAVMKRVNLKVCNAEEAEALAAVQMFLKKDVQKALNATIDKDDPRIREAYALWSTNEEYRKTLARMAGNKKGWETLRNLLENKPIGEWTADDKKLAQRLIPARNKFFSLGLYNRTEKNFLDMRTEDLTDEQIEKLASTVLPDSMIAKLKHQPLSQWTVDELIDLAKVIEKTYREGRQKYSAKKATEKFEAYLIRDMGIKNFIHKKGFDEKAATWSDIEKQKKGGLQALRRKLKYAAMRPYAFIEMLDGGSRGVLYDLLEFEQRECYNRFKAGMDTRLSHFNEFMEKNGLKVADLEKKILFENFYVGKDKKDLTLSVSEIIGAYLASFDEKSRAAVQYGNFAEQDERDIAKQSNSYGALDTFSEMRYGRVLEKAEELIRSDEKIKNFVDYLKKEYKAEGLRLKDHNRTVNNIITEIRDDYFPMLRLDVSGEEDARKVQKKIVGEHATGTRHGIEKGQTKARIDIGKGNQSPIKLNAVNTFLESVEANERLYAYDKYAQKLNRVIKGYDSKQFRRTLEAAYGNEALRYLDKQVNTIVDPTAGRVYSDTDKMLRMLRGNTAAAYLGWKMSGIIKQGLTSPAPFMQYVNPVNYAKAALDLTVHNKEMMEFIHSRSKLMQDRSFDMMQGIVDELAKEAKTKGGKAITKIQQKGMEGLEWIDKACVAPGWLAAFREEEGRLRKANTSLEKPLTDLEIDLKATQWADDVLVRTQPSGRAEELAPLFREGGEALRMLLQFQSSLNVIYNNIRHDLPNAIKNKQYKRAAGIITGYALAGLAVGAITEGFGDDDDDTSDKVRKGVYYAFTQYTDSVPIINGIVDGVAEKLITGKTSYKGSSSLYTTVEKAAQGSIALSDGDFKKAAGKYAEATALSLGLPTSGSKEAFYAAEQLFNAEMPSALWGRRK</sequence>
<feature type="coiled-coil region" evidence="1">
    <location>
        <begin position="1045"/>
        <end position="1079"/>
    </location>
</feature>
<feature type="coiled-coil region" evidence="1">
    <location>
        <begin position="1729"/>
        <end position="1784"/>
    </location>
</feature>
<dbReference type="Pfam" id="PF18819">
    <property type="entry name" value="MuF_C"/>
    <property type="match status" value="1"/>
</dbReference>
<feature type="domain" description="Phage MuF C-terminal" evidence="4">
    <location>
        <begin position="1198"/>
        <end position="1304"/>
    </location>
</feature>
<dbReference type="Pfam" id="PF18798">
    <property type="entry name" value="LPD3"/>
    <property type="match status" value="1"/>
</dbReference>
<feature type="region of interest" description="Disordered" evidence="2">
    <location>
        <begin position="997"/>
        <end position="1036"/>
    </location>
</feature>
<dbReference type="InterPro" id="IPR040824">
    <property type="entry name" value="LPD3"/>
</dbReference>
<dbReference type="InterPro" id="IPR041131">
    <property type="entry name" value="MuF_C"/>
</dbReference>
<evidence type="ECO:0000259" key="4">
    <source>
        <dbReference type="Pfam" id="PF18819"/>
    </source>
</evidence>
<organism evidence="5">
    <name type="scientific">Podoviridae sp. ctvSF8</name>
    <dbReference type="NCBI Taxonomy" id="2827621"/>
    <lineage>
        <taxon>Viruses</taxon>
        <taxon>Duplodnaviria</taxon>
        <taxon>Heunggongvirae</taxon>
        <taxon>Uroviricota</taxon>
        <taxon>Caudoviricetes</taxon>
    </lineage>
</organism>
<dbReference type="EMBL" id="BK015868">
    <property type="protein sequence ID" value="DAD70566.1"/>
    <property type="molecule type" value="Genomic_DNA"/>
</dbReference>
<feature type="coiled-coil region" evidence="1">
    <location>
        <begin position="161"/>
        <end position="195"/>
    </location>
</feature>
<feature type="compositionally biased region" description="Basic and acidic residues" evidence="2">
    <location>
        <begin position="997"/>
        <end position="1008"/>
    </location>
</feature>
<protein>
    <submittedName>
        <fullName evidence="5">Crystallin beta/gamma motif-containing protein</fullName>
    </submittedName>
</protein>
<accession>A0A8S5LKT0</accession>
<evidence type="ECO:0000256" key="1">
    <source>
        <dbReference type="SAM" id="Coils"/>
    </source>
</evidence>
<feature type="domain" description="Large polyvalent protein-associated" evidence="3">
    <location>
        <begin position="865"/>
        <end position="982"/>
    </location>
</feature>
<evidence type="ECO:0000259" key="3">
    <source>
        <dbReference type="Pfam" id="PF18798"/>
    </source>
</evidence>
<proteinExistence type="predicted"/>
<feature type="compositionally biased region" description="Polar residues" evidence="2">
    <location>
        <begin position="1009"/>
        <end position="1030"/>
    </location>
</feature>
<evidence type="ECO:0000313" key="5">
    <source>
        <dbReference type="EMBL" id="DAD70566.1"/>
    </source>
</evidence>
<evidence type="ECO:0000256" key="2">
    <source>
        <dbReference type="SAM" id="MobiDB-lite"/>
    </source>
</evidence>
<reference evidence="5" key="1">
    <citation type="journal article" date="2021" name="Proc. Natl. Acad. Sci. U.S.A.">
        <title>A Catalog of Tens of Thousands of Viruses from Human Metagenomes Reveals Hidden Associations with Chronic Diseases.</title>
        <authorList>
            <person name="Tisza M.J."/>
            <person name="Buck C.B."/>
        </authorList>
    </citation>
    <scope>NUCLEOTIDE SEQUENCE</scope>
    <source>
        <strain evidence="5">CtvSF8</strain>
    </source>
</reference>
<keyword evidence="1" id="KW-0175">Coiled coil</keyword>
<name>A0A8S5LKT0_9CAUD</name>